<dbReference type="AlphaFoldDB" id="A0A9P3GKS8"/>
<evidence type="ECO:0000313" key="1">
    <source>
        <dbReference type="EMBL" id="GJE96089.1"/>
    </source>
</evidence>
<proteinExistence type="predicted"/>
<dbReference type="EMBL" id="BPQB01000055">
    <property type="protein sequence ID" value="GJE96089.1"/>
    <property type="molecule type" value="Genomic_DNA"/>
</dbReference>
<evidence type="ECO:0000313" key="2">
    <source>
        <dbReference type="Proteomes" id="UP000703269"/>
    </source>
</evidence>
<reference evidence="1 2" key="1">
    <citation type="submission" date="2021-08" db="EMBL/GenBank/DDBJ databases">
        <title>Draft Genome Sequence of Phanerochaete sordida strain YK-624.</title>
        <authorList>
            <person name="Mori T."/>
            <person name="Dohra H."/>
            <person name="Suzuki T."/>
            <person name="Kawagishi H."/>
            <person name="Hirai H."/>
        </authorList>
    </citation>
    <scope>NUCLEOTIDE SEQUENCE [LARGE SCALE GENOMIC DNA]</scope>
    <source>
        <strain evidence="1 2">YK-624</strain>
    </source>
</reference>
<comment type="caution">
    <text evidence="1">The sequence shown here is derived from an EMBL/GenBank/DDBJ whole genome shotgun (WGS) entry which is preliminary data.</text>
</comment>
<organism evidence="1 2">
    <name type="scientific">Phanerochaete sordida</name>
    <dbReference type="NCBI Taxonomy" id="48140"/>
    <lineage>
        <taxon>Eukaryota</taxon>
        <taxon>Fungi</taxon>
        <taxon>Dikarya</taxon>
        <taxon>Basidiomycota</taxon>
        <taxon>Agaricomycotina</taxon>
        <taxon>Agaricomycetes</taxon>
        <taxon>Polyporales</taxon>
        <taxon>Phanerochaetaceae</taxon>
        <taxon>Phanerochaete</taxon>
    </lineage>
</organism>
<name>A0A9P3GKS8_9APHY</name>
<sequence>MRMEHLRAVNYAPSSLFGNSLIPLPLPPYIGDLPTSRLYLLQSLCGDIFPPPHMYSFWEAIGEAKAQKGAAPLLHFGTAVTGAGVKPLARFLQGSGLALLSLQLDVHYIPYSPEGTVDAFRACGLSLAIFKGLRKLAIRIDMPIADSVSIAICAALLATATAEVPLEHLVIAVFYHYNEPSALLRISEQFDELD</sequence>
<keyword evidence="2" id="KW-1185">Reference proteome</keyword>
<dbReference type="Proteomes" id="UP000703269">
    <property type="component" value="Unassembled WGS sequence"/>
</dbReference>
<accession>A0A9P3GKS8</accession>
<protein>
    <submittedName>
        <fullName evidence="1">Uncharacterized protein</fullName>
    </submittedName>
</protein>
<gene>
    <name evidence="1" type="ORF">PsYK624_122820</name>
</gene>